<dbReference type="Proteomes" id="UP000778951">
    <property type="component" value="Unassembled WGS sequence"/>
</dbReference>
<accession>A0A968GGP4</accession>
<protein>
    <submittedName>
        <fullName evidence="1">Uncharacterized protein</fullName>
    </submittedName>
</protein>
<evidence type="ECO:0000313" key="2">
    <source>
        <dbReference type="Proteomes" id="UP000778951"/>
    </source>
</evidence>
<reference evidence="1" key="1">
    <citation type="submission" date="2020-03" db="EMBL/GenBank/DDBJ databases">
        <title>Spirochaetal bacteria isolated from arthropods constitute a novel genus Entomospira genus novum within the order Spirochaetales.</title>
        <authorList>
            <person name="Grana-Miraglia L."/>
            <person name="Sikutova S."/>
            <person name="Fingerle V."/>
            <person name="Sing A."/>
            <person name="Castillo-Ramirez S."/>
            <person name="Margos G."/>
            <person name="Rudolf I."/>
        </authorList>
    </citation>
    <scope>NUCLEOTIDE SEQUENCE</scope>
    <source>
        <strain evidence="1">BR149</strain>
    </source>
</reference>
<gene>
    <name evidence="1" type="ORF">HCT48_08080</name>
</gene>
<sequence>MSQHYFLLASLRTGTLTQVEVTPWHASVYRSAYTQRLLEQRMVFQRELIGHVEQWLDQSVQSLYAQHLYNEPAQIETLHHWVSQVGLVYRYLMSAGYFREISSTRSSILTMQAPDLYTYLHDHKREASMQMAQLYQQYPALCAYLDRNSGLVAGGASRVVEYLAQSVEAGMPISLGEIHEILALVMGVLRMHIHNWGEFYASYAFCLLLDNSDKENQPRLWRNLLQSLPLIMNYTPAHWWDYQPLYALQARLEQAGSF</sequence>
<comment type="caution">
    <text evidence="1">The sequence shown here is derived from an EMBL/GenBank/DDBJ whole genome shotgun (WGS) entry which is preliminary data.</text>
</comment>
<dbReference type="AlphaFoldDB" id="A0A968GGP4"/>
<keyword evidence="2" id="KW-1185">Reference proteome</keyword>
<evidence type="ECO:0000313" key="1">
    <source>
        <dbReference type="EMBL" id="NIZ70164.1"/>
    </source>
</evidence>
<dbReference type="RefSeq" id="WP_167696448.1">
    <property type="nucleotide sequence ID" value="NZ_CP118182.1"/>
</dbReference>
<dbReference type="EMBL" id="JAATLM010000002">
    <property type="protein sequence ID" value="NIZ70164.1"/>
    <property type="molecule type" value="Genomic_DNA"/>
</dbReference>
<organism evidence="1 2">
    <name type="scientific">Entomospira culicis</name>
    <dbReference type="NCBI Taxonomy" id="2719989"/>
    <lineage>
        <taxon>Bacteria</taxon>
        <taxon>Pseudomonadati</taxon>
        <taxon>Spirochaetota</taxon>
        <taxon>Spirochaetia</taxon>
        <taxon>Spirochaetales</taxon>
        <taxon>Spirochaetaceae</taxon>
        <taxon>Entomospira</taxon>
    </lineage>
</organism>
<proteinExistence type="predicted"/>
<name>A0A968GGP4_9SPIO</name>